<dbReference type="InterPro" id="IPR042984">
    <property type="entry name" value="BBS12"/>
</dbReference>
<dbReference type="GO" id="GO:0045494">
    <property type="term" value="P:photoreceptor cell maintenance"/>
    <property type="evidence" value="ECO:0007669"/>
    <property type="project" value="TreeGrafter"/>
</dbReference>
<dbReference type="OMA" id="CPFLQIP"/>
<comment type="caution">
    <text evidence="1">The sequence shown here is derived from an EMBL/GenBank/DDBJ whole genome shotgun (WGS) entry which is preliminary data.</text>
</comment>
<dbReference type="PANTHER" id="PTHR46883">
    <property type="entry name" value="BARDET-BIEDL SYNDROME 12 PROTEIN"/>
    <property type="match status" value="1"/>
</dbReference>
<dbReference type="AlphaFoldDB" id="A0A401T639"/>
<dbReference type="STRING" id="137246.A0A401T639"/>
<dbReference type="Pfam" id="PF00118">
    <property type="entry name" value="Cpn60_TCP1"/>
    <property type="match status" value="1"/>
</dbReference>
<dbReference type="PANTHER" id="PTHR46883:SF1">
    <property type="entry name" value="BARDET-BIEDL SYNDROME 12 PROTEIN"/>
    <property type="match status" value="1"/>
</dbReference>
<dbReference type="InterPro" id="IPR002423">
    <property type="entry name" value="Cpn60/GroEL/TCP-1"/>
</dbReference>
<dbReference type="InterPro" id="IPR027413">
    <property type="entry name" value="GROEL-like_equatorial_sf"/>
</dbReference>
<dbReference type="OrthoDB" id="10037098at2759"/>
<dbReference type="Proteomes" id="UP000287033">
    <property type="component" value="Unassembled WGS sequence"/>
</dbReference>
<dbReference type="GO" id="GO:0051131">
    <property type="term" value="P:chaperone-mediated protein complex assembly"/>
    <property type="evidence" value="ECO:0007669"/>
    <property type="project" value="InterPro"/>
</dbReference>
<sequence>SVGIQCSLLNRKSHLGLEQISAVAASGSSLLGSKKYKFIVDDETSETIVICSAFRLLENLQLDCPVGQLLNEAIQAHHKQYKSGTSTLLFLAGAWSKAVLNCINQGIPIPIIVSEMYGGLEHCFEILISRQISIDSILENSQCKQRSQTIKADGLSCTLTSFPTQPTNEMQSVVKEDAHFQSNISIKMNSSSNYSISNEHGSSMLSFSSNIITHASSDQGHPSYTRNQAKARINMSRHFVNSNINRQEEALPDLSNSFQQDSFSTPADSTRFTTLALSLSHGNHRMMKLAIEAYKIQTQSILQETIKRPLPEFNIDKLVTYFLPGPPEHESCVSPGFVTLISEDQSKIVQDLATLPLHTIFISGDLTDKYRHPGFNRISDIKVVTQTVEDISKTLEEEWLCRTMDILHKFHINLILVKGLTSPYLMNKCLQEKILVIQEVKEPVFQRLTKAMEGIHVTYITQVKENCIGTGAHLCLWKMEHGNIPNSGERFAVQINTYKTAVITVVLCSPLRCKLQTLVDQFWSCAYRLKHALSERCIFPGAGATELACLCHLKQQILKNSPCTLGINETSCIGTHHSSWFAETAVLFKSQVLQALADGLIEYLVTAMFNTGMYETPLDALSEVQKCLHDNDGTFPIISELSGQHVKVDIPCRSSCSSLSDDCFDYEVYDNVTVKLEAWRRALNLVLLVLRADAEIITGTKAKTYTVSEAQLREGTFL</sequence>
<gene>
    <name evidence="1" type="ORF">chiPu_0016630</name>
</gene>
<dbReference type="Gene3D" id="3.50.7.10">
    <property type="entry name" value="GroEL"/>
    <property type="match status" value="1"/>
</dbReference>
<keyword evidence="2" id="KW-1185">Reference proteome</keyword>
<dbReference type="EMBL" id="BEZZ01001115">
    <property type="protein sequence ID" value="GCC38119.1"/>
    <property type="molecule type" value="Genomic_DNA"/>
</dbReference>
<organism evidence="1 2">
    <name type="scientific">Chiloscyllium punctatum</name>
    <name type="common">Brownbanded bambooshark</name>
    <name type="synonym">Hemiscyllium punctatum</name>
    <dbReference type="NCBI Taxonomy" id="137246"/>
    <lineage>
        <taxon>Eukaryota</taxon>
        <taxon>Metazoa</taxon>
        <taxon>Chordata</taxon>
        <taxon>Craniata</taxon>
        <taxon>Vertebrata</taxon>
        <taxon>Chondrichthyes</taxon>
        <taxon>Elasmobranchii</taxon>
        <taxon>Galeomorphii</taxon>
        <taxon>Galeoidea</taxon>
        <taxon>Orectolobiformes</taxon>
        <taxon>Hemiscylliidae</taxon>
        <taxon>Chiloscyllium</taxon>
    </lineage>
</organism>
<evidence type="ECO:0000313" key="1">
    <source>
        <dbReference type="EMBL" id="GCC38119.1"/>
    </source>
</evidence>
<dbReference type="SUPFAM" id="SSF48592">
    <property type="entry name" value="GroEL equatorial domain-like"/>
    <property type="match status" value="1"/>
</dbReference>
<evidence type="ECO:0008006" key="3">
    <source>
        <dbReference type="Google" id="ProtNLM"/>
    </source>
</evidence>
<accession>A0A401T639</accession>
<dbReference type="GO" id="GO:0005524">
    <property type="term" value="F:ATP binding"/>
    <property type="evidence" value="ECO:0007669"/>
    <property type="project" value="InterPro"/>
</dbReference>
<evidence type="ECO:0000313" key="2">
    <source>
        <dbReference type="Proteomes" id="UP000287033"/>
    </source>
</evidence>
<reference evidence="1 2" key="1">
    <citation type="journal article" date="2018" name="Nat. Ecol. Evol.">
        <title>Shark genomes provide insights into elasmobranch evolution and the origin of vertebrates.</title>
        <authorList>
            <person name="Hara Y"/>
            <person name="Yamaguchi K"/>
            <person name="Onimaru K"/>
            <person name="Kadota M"/>
            <person name="Koyanagi M"/>
            <person name="Keeley SD"/>
            <person name="Tatsumi K"/>
            <person name="Tanaka K"/>
            <person name="Motone F"/>
            <person name="Kageyama Y"/>
            <person name="Nozu R"/>
            <person name="Adachi N"/>
            <person name="Nishimura O"/>
            <person name="Nakagawa R"/>
            <person name="Tanegashima C"/>
            <person name="Kiyatake I"/>
            <person name="Matsumoto R"/>
            <person name="Murakumo K"/>
            <person name="Nishida K"/>
            <person name="Terakita A"/>
            <person name="Kuratani S"/>
            <person name="Sato K"/>
            <person name="Hyodo S Kuraku.S."/>
        </authorList>
    </citation>
    <scope>NUCLEOTIDE SEQUENCE [LARGE SCALE GENOMIC DNA]</scope>
</reference>
<protein>
    <recommendedName>
        <fullName evidence="3">Bardet-Biedl syndrome 12 protein</fullName>
    </recommendedName>
</protein>
<dbReference type="Gene3D" id="1.10.560.10">
    <property type="entry name" value="GroEL-like equatorial domain"/>
    <property type="match status" value="2"/>
</dbReference>
<proteinExistence type="predicted"/>
<dbReference type="InterPro" id="IPR027409">
    <property type="entry name" value="GroEL-like_apical_dom_sf"/>
</dbReference>
<feature type="non-terminal residue" evidence="1">
    <location>
        <position position="1"/>
    </location>
</feature>
<name>A0A401T639_CHIPU</name>
<dbReference type="SUPFAM" id="SSF52029">
    <property type="entry name" value="GroEL apical domain-like"/>
    <property type="match status" value="1"/>
</dbReference>